<protein>
    <submittedName>
        <fullName evidence="1">Uncharacterized protein</fullName>
    </submittedName>
</protein>
<gene>
    <name evidence="1" type="ORF">ACFOYY_08160</name>
</gene>
<proteinExistence type="predicted"/>
<comment type="caution">
    <text evidence="1">The sequence shown here is derived from an EMBL/GenBank/DDBJ whole genome shotgun (WGS) entry which is preliminary data.</text>
</comment>
<sequence>MSAPSAPGTRLRLLGVLLLGVAVGVALSLTASLPRSEVLHRDAQPATVAYDDGSAHLLALVRRSTLLGESREIFVGRDPGLSYGHRVGLGAFAASVRTTEWTDAGVRVFFDTGHELFVPARSFVGGR</sequence>
<dbReference type="RefSeq" id="WP_386189026.1">
    <property type="nucleotide sequence ID" value="NZ_JBHSBC010000008.1"/>
</dbReference>
<keyword evidence="2" id="KW-1185">Reference proteome</keyword>
<accession>A0ABV8EX02</accession>
<reference evidence="2" key="1">
    <citation type="journal article" date="2019" name="Int. J. Syst. Evol. Microbiol.">
        <title>The Global Catalogue of Microorganisms (GCM) 10K type strain sequencing project: providing services to taxonomists for standard genome sequencing and annotation.</title>
        <authorList>
            <consortium name="The Broad Institute Genomics Platform"/>
            <consortium name="The Broad Institute Genome Sequencing Center for Infectious Disease"/>
            <person name="Wu L."/>
            <person name="Ma J."/>
        </authorList>
    </citation>
    <scope>NUCLEOTIDE SEQUENCE [LARGE SCALE GENOMIC DNA]</scope>
    <source>
        <strain evidence="2">TBRC 7912</strain>
    </source>
</reference>
<evidence type="ECO:0000313" key="2">
    <source>
        <dbReference type="Proteomes" id="UP001595698"/>
    </source>
</evidence>
<dbReference type="Proteomes" id="UP001595698">
    <property type="component" value="Unassembled WGS sequence"/>
</dbReference>
<organism evidence="1 2">
    <name type="scientific">Streptosporangium jomthongense</name>
    <dbReference type="NCBI Taxonomy" id="1193683"/>
    <lineage>
        <taxon>Bacteria</taxon>
        <taxon>Bacillati</taxon>
        <taxon>Actinomycetota</taxon>
        <taxon>Actinomycetes</taxon>
        <taxon>Streptosporangiales</taxon>
        <taxon>Streptosporangiaceae</taxon>
        <taxon>Streptosporangium</taxon>
    </lineage>
</organism>
<evidence type="ECO:0000313" key="1">
    <source>
        <dbReference type="EMBL" id="MFC3980089.1"/>
    </source>
</evidence>
<dbReference type="EMBL" id="JBHSBC010000008">
    <property type="protein sequence ID" value="MFC3980089.1"/>
    <property type="molecule type" value="Genomic_DNA"/>
</dbReference>
<name>A0ABV8EX02_9ACTN</name>